<gene>
    <name evidence="2" type="ORF">P7K49_003728</name>
</gene>
<comment type="caution">
    <text evidence="2">The sequence shown here is derived from an EMBL/GenBank/DDBJ whole genome shotgun (WGS) entry which is preliminary data.</text>
</comment>
<proteinExistence type="predicted"/>
<organism evidence="2 3">
    <name type="scientific">Saguinus oedipus</name>
    <name type="common">Cotton-top tamarin</name>
    <name type="synonym">Oedipomidas oedipus</name>
    <dbReference type="NCBI Taxonomy" id="9490"/>
    <lineage>
        <taxon>Eukaryota</taxon>
        <taxon>Metazoa</taxon>
        <taxon>Chordata</taxon>
        <taxon>Craniata</taxon>
        <taxon>Vertebrata</taxon>
        <taxon>Euteleostomi</taxon>
        <taxon>Mammalia</taxon>
        <taxon>Eutheria</taxon>
        <taxon>Euarchontoglires</taxon>
        <taxon>Primates</taxon>
        <taxon>Haplorrhini</taxon>
        <taxon>Platyrrhini</taxon>
        <taxon>Cebidae</taxon>
        <taxon>Callitrichinae</taxon>
        <taxon>Saguinus</taxon>
    </lineage>
</organism>
<feature type="region of interest" description="Disordered" evidence="1">
    <location>
        <begin position="1"/>
        <end position="83"/>
    </location>
</feature>
<keyword evidence="3" id="KW-1185">Reference proteome</keyword>
<evidence type="ECO:0000256" key="1">
    <source>
        <dbReference type="SAM" id="MobiDB-lite"/>
    </source>
</evidence>
<dbReference type="Proteomes" id="UP001266305">
    <property type="component" value="Unassembled WGS sequence"/>
</dbReference>
<accession>A0ABQ9W8V4</accession>
<dbReference type="EMBL" id="JASSZA010000002">
    <property type="protein sequence ID" value="KAK2116842.1"/>
    <property type="molecule type" value="Genomic_DNA"/>
</dbReference>
<evidence type="ECO:0000313" key="3">
    <source>
        <dbReference type="Proteomes" id="UP001266305"/>
    </source>
</evidence>
<feature type="compositionally biased region" description="Polar residues" evidence="1">
    <location>
        <begin position="222"/>
        <end position="235"/>
    </location>
</feature>
<feature type="region of interest" description="Disordered" evidence="1">
    <location>
        <begin position="217"/>
        <end position="241"/>
    </location>
</feature>
<name>A0ABQ9W8V4_SAGOE</name>
<sequence length="250" mass="25945">METPGVWGKVGTAPRHLPSGHGCLGLVPKNVSAAPSSRPVRRRGGPGELPSTGGGRGRRRAGRSFGASRSLIPGRAPGSAHFAEGTTARGVWRTRGREELARRGGRRTLRRPAPVPAPSGRRLQSDWCLAASTRCGTMKLPPSVVLKLFLAAGKRAADAPGDRGDGGRSPPARATWWGPCALAEGLGGLGGCLMRPGPSPAVLSALVTGESLERLRRGLAAGTSNPDPPTGSTDQLLPLGGGRDWKIWTF</sequence>
<protein>
    <submittedName>
        <fullName evidence="2">Uncharacterized protein</fullName>
    </submittedName>
</protein>
<evidence type="ECO:0000313" key="2">
    <source>
        <dbReference type="EMBL" id="KAK2116842.1"/>
    </source>
</evidence>
<reference evidence="2 3" key="1">
    <citation type="submission" date="2023-05" db="EMBL/GenBank/DDBJ databases">
        <title>B98-5 Cell Line De Novo Hybrid Assembly: An Optical Mapping Approach.</title>
        <authorList>
            <person name="Kananen K."/>
            <person name="Auerbach J.A."/>
            <person name="Kautto E."/>
            <person name="Blachly J.S."/>
        </authorList>
    </citation>
    <scope>NUCLEOTIDE SEQUENCE [LARGE SCALE GENOMIC DNA]</scope>
    <source>
        <strain evidence="2">B95-8</strain>
        <tissue evidence="2">Cell line</tissue>
    </source>
</reference>
<feature type="region of interest" description="Disordered" evidence="1">
    <location>
        <begin position="96"/>
        <end position="122"/>
    </location>
</feature>